<reference evidence="1" key="1">
    <citation type="submission" date="2014-11" db="EMBL/GenBank/DDBJ databases">
        <authorList>
            <person name="Amaro Gonzalez C."/>
        </authorList>
    </citation>
    <scope>NUCLEOTIDE SEQUENCE</scope>
</reference>
<dbReference type="EMBL" id="GBXM01011382">
    <property type="protein sequence ID" value="JAH97195.1"/>
    <property type="molecule type" value="Transcribed_RNA"/>
</dbReference>
<evidence type="ECO:0000313" key="1">
    <source>
        <dbReference type="EMBL" id="JAH97195.1"/>
    </source>
</evidence>
<sequence>MKHDFVQSRTGDTCSAPGEKFTACLKFLRTSDFPKIHEASYVTRVINPFHIVPIRSQELDFLFYFQYSASTENVLNQSCFPM</sequence>
<accession>A0A0E9X5N2</accession>
<protein>
    <submittedName>
        <fullName evidence="1">Uncharacterized protein</fullName>
    </submittedName>
</protein>
<proteinExistence type="predicted"/>
<name>A0A0E9X5N2_ANGAN</name>
<dbReference type="AlphaFoldDB" id="A0A0E9X5N2"/>
<reference evidence="1" key="2">
    <citation type="journal article" date="2015" name="Fish Shellfish Immunol.">
        <title>Early steps in the European eel (Anguilla anguilla)-Vibrio vulnificus interaction in the gills: Role of the RtxA13 toxin.</title>
        <authorList>
            <person name="Callol A."/>
            <person name="Pajuelo D."/>
            <person name="Ebbesson L."/>
            <person name="Teles M."/>
            <person name="MacKenzie S."/>
            <person name="Amaro C."/>
        </authorList>
    </citation>
    <scope>NUCLEOTIDE SEQUENCE</scope>
</reference>
<organism evidence="1">
    <name type="scientific">Anguilla anguilla</name>
    <name type="common">European freshwater eel</name>
    <name type="synonym">Muraena anguilla</name>
    <dbReference type="NCBI Taxonomy" id="7936"/>
    <lineage>
        <taxon>Eukaryota</taxon>
        <taxon>Metazoa</taxon>
        <taxon>Chordata</taxon>
        <taxon>Craniata</taxon>
        <taxon>Vertebrata</taxon>
        <taxon>Euteleostomi</taxon>
        <taxon>Actinopterygii</taxon>
        <taxon>Neopterygii</taxon>
        <taxon>Teleostei</taxon>
        <taxon>Anguilliformes</taxon>
        <taxon>Anguillidae</taxon>
        <taxon>Anguilla</taxon>
    </lineage>
</organism>